<evidence type="ECO:0000313" key="1">
    <source>
        <dbReference type="EMBL" id="QKZ18602.1"/>
    </source>
</evidence>
<reference evidence="1 2" key="1">
    <citation type="submission" date="2020-06" db="EMBL/GenBank/DDBJ databases">
        <title>Genome mining for natural products.</title>
        <authorList>
            <person name="Zhang B."/>
            <person name="Shi J."/>
            <person name="Ge H."/>
        </authorList>
    </citation>
    <scope>NUCLEOTIDE SEQUENCE [LARGE SCALE GENOMIC DNA]</scope>
    <source>
        <strain evidence="1 2">NA02069</strain>
    </source>
</reference>
<organism evidence="1 2">
    <name type="scientific">Streptomyces chartreusis</name>
    <dbReference type="NCBI Taxonomy" id="1969"/>
    <lineage>
        <taxon>Bacteria</taxon>
        <taxon>Bacillati</taxon>
        <taxon>Actinomycetota</taxon>
        <taxon>Actinomycetes</taxon>
        <taxon>Kitasatosporales</taxon>
        <taxon>Streptomycetaceae</taxon>
        <taxon>Streptomyces</taxon>
    </lineage>
</organism>
<keyword evidence="2" id="KW-1185">Reference proteome</keyword>
<dbReference type="EMBL" id="CP056041">
    <property type="protein sequence ID" value="QKZ18602.1"/>
    <property type="molecule type" value="Genomic_DNA"/>
</dbReference>
<dbReference type="Proteomes" id="UP000509418">
    <property type="component" value="Chromosome"/>
</dbReference>
<proteinExistence type="predicted"/>
<dbReference type="RefSeq" id="WP_176575442.1">
    <property type="nucleotide sequence ID" value="NZ_CP056041.1"/>
</dbReference>
<name>A0A7H8T6D1_STRCX</name>
<dbReference type="AlphaFoldDB" id="A0A7H8T6D1"/>
<protein>
    <submittedName>
        <fullName evidence="1">Uncharacterized protein</fullName>
    </submittedName>
</protein>
<accession>A0A7H8T6D1</accession>
<sequence length="88" mass="10328">MLTQLWVGTYHGSHDGTRVVVTTTRDDEQPLLYGLECTCGLSQRYAAPVSLDRAAWRHTHPTFWDRWRQKLTALRHAFRLHPEQEPTR</sequence>
<gene>
    <name evidence="1" type="ORF">HUT05_15225</name>
</gene>
<evidence type="ECO:0000313" key="2">
    <source>
        <dbReference type="Proteomes" id="UP000509418"/>
    </source>
</evidence>